<evidence type="ECO:0000313" key="2">
    <source>
        <dbReference type="Proteomes" id="UP001153331"/>
    </source>
</evidence>
<gene>
    <name evidence="1" type="ORF">OPT61_g10757</name>
</gene>
<sequence length="71" mass="7606">MASYAADVSQGAGQYAATQSIQDFDAAGMGYEGFSIGQNTVQDWFSGSRYLMNFMDSGTDIQMPDLNNGGF</sequence>
<organism evidence="1 2">
    <name type="scientific">Boeremia exigua</name>
    <dbReference type="NCBI Taxonomy" id="749465"/>
    <lineage>
        <taxon>Eukaryota</taxon>
        <taxon>Fungi</taxon>
        <taxon>Dikarya</taxon>
        <taxon>Ascomycota</taxon>
        <taxon>Pezizomycotina</taxon>
        <taxon>Dothideomycetes</taxon>
        <taxon>Pleosporomycetidae</taxon>
        <taxon>Pleosporales</taxon>
        <taxon>Pleosporineae</taxon>
        <taxon>Didymellaceae</taxon>
        <taxon>Boeremia</taxon>
    </lineage>
</organism>
<dbReference type="Proteomes" id="UP001153331">
    <property type="component" value="Unassembled WGS sequence"/>
</dbReference>
<name>A0ACC2HN06_9PLEO</name>
<keyword evidence="2" id="KW-1185">Reference proteome</keyword>
<reference evidence="1" key="1">
    <citation type="submission" date="2022-11" db="EMBL/GenBank/DDBJ databases">
        <title>Genome Sequence of Boeremia exigua.</title>
        <authorList>
            <person name="Buettner E."/>
        </authorList>
    </citation>
    <scope>NUCLEOTIDE SEQUENCE</scope>
    <source>
        <strain evidence="1">CU02</strain>
    </source>
</reference>
<accession>A0ACC2HN06</accession>
<protein>
    <submittedName>
        <fullName evidence="1">Uncharacterized protein</fullName>
    </submittedName>
</protein>
<evidence type="ECO:0000313" key="1">
    <source>
        <dbReference type="EMBL" id="KAJ8104432.1"/>
    </source>
</evidence>
<dbReference type="EMBL" id="JAPHNI010002025">
    <property type="protein sequence ID" value="KAJ8104432.1"/>
    <property type="molecule type" value="Genomic_DNA"/>
</dbReference>
<proteinExistence type="predicted"/>
<comment type="caution">
    <text evidence="1">The sequence shown here is derived from an EMBL/GenBank/DDBJ whole genome shotgun (WGS) entry which is preliminary data.</text>
</comment>